<gene>
    <name evidence="1" type="ORF">STAS_07270</name>
</gene>
<dbReference type="Proteomes" id="UP000325081">
    <property type="component" value="Unassembled WGS sequence"/>
</dbReference>
<organism evidence="1 2">
    <name type="scientific">Striga asiatica</name>
    <name type="common">Asiatic witchweed</name>
    <name type="synonym">Buchnera asiatica</name>
    <dbReference type="NCBI Taxonomy" id="4170"/>
    <lineage>
        <taxon>Eukaryota</taxon>
        <taxon>Viridiplantae</taxon>
        <taxon>Streptophyta</taxon>
        <taxon>Embryophyta</taxon>
        <taxon>Tracheophyta</taxon>
        <taxon>Spermatophyta</taxon>
        <taxon>Magnoliopsida</taxon>
        <taxon>eudicotyledons</taxon>
        <taxon>Gunneridae</taxon>
        <taxon>Pentapetalae</taxon>
        <taxon>asterids</taxon>
        <taxon>lamiids</taxon>
        <taxon>Lamiales</taxon>
        <taxon>Orobanchaceae</taxon>
        <taxon>Buchnereae</taxon>
        <taxon>Striga</taxon>
    </lineage>
</organism>
<accession>A0A5A7PEW7</accession>
<dbReference type="EMBL" id="BKCP01004439">
    <property type="protein sequence ID" value="GER31281.1"/>
    <property type="molecule type" value="Genomic_DNA"/>
</dbReference>
<evidence type="ECO:0000313" key="1">
    <source>
        <dbReference type="EMBL" id="GER31281.1"/>
    </source>
</evidence>
<proteinExistence type="predicted"/>
<keyword evidence="2" id="KW-1185">Reference proteome</keyword>
<name>A0A5A7PEW7_STRAF</name>
<protein>
    <submittedName>
        <fullName evidence="1">U2 snRNP auxilliary factor</fullName>
    </submittedName>
</protein>
<dbReference type="AlphaFoldDB" id="A0A5A7PEW7"/>
<evidence type="ECO:0000313" key="2">
    <source>
        <dbReference type="Proteomes" id="UP000325081"/>
    </source>
</evidence>
<comment type="caution">
    <text evidence="1">The sequence shown here is derived from an EMBL/GenBank/DDBJ whole genome shotgun (WGS) entry which is preliminary data.</text>
</comment>
<sequence>MSHEKTSDSASLSCSFSADILSLSSSSSWKNIVWIVNVRVSLQDKWVVTLFANRLKSFAFSYHVNFVASSVITSEKMLELHARARDFRQLGRKQKNHYEIKARFERHHQTRRHAPPCLGRGSWNGEKVGLVIV</sequence>
<reference evidence="2" key="1">
    <citation type="journal article" date="2019" name="Curr. Biol.">
        <title>Genome Sequence of Striga asiatica Provides Insight into the Evolution of Plant Parasitism.</title>
        <authorList>
            <person name="Yoshida S."/>
            <person name="Kim S."/>
            <person name="Wafula E.K."/>
            <person name="Tanskanen J."/>
            <person name="Kim Y.M."/>
            <person name="Honaas L."/>
            <person name="Yang Z."/>
            <person name="Spallek T."/>
            <person name="Conn C.E."/>
            <person name="Ichihashi Y."/>
            <person name="Cheong K."/>
            <person name="Cui S."/>
            <person name="Der J.P."/>
            <person name="Gundlach H."/>
            <person name="Jiao Y."/>
            <person name="Hori C."/>
            <person name="Ishida J.K."/>
            <person name="Kasahara H."/>
            <person name="Kiba T."/>
            <person name="Kim M.S."/>
            <person name="Koo N."/>
            <person name="Laohavisit A."/>
            <person name="Lee Y.H."/>
            <person name="Lumba S."/>
            <person name="McCourt P."/>
            <person name="Mortimer J.C."/>
            <person name="Mutuku J.M."/>
            <person name="Nomura T."/>
            <person name="Sasaki-Sekimoto Y."/>
            <person name="Seto Y."/>
            <person name="Wang Y."/>
            <person name="Wakatake T."/>
            <person name="Sakakibara H."/>
            <person name="Demura T."/>
            <person name="Yamaguchi S."/>
            <person name="Yoneyama K."/>
            <person name="Manabe R.I."/>
            <person name="Nelson D.C."/>
            <person name="Schulman A.H."/>
            <person name="Timko M.P."/>
            <person name="dePamphilis C.W."/>
            <person name="Choi D."/>
            <person name="Shirasu K."/>
        </authorList>
    </citation>
    <scope>NUCLEOTIDE SEQUENCE [LARGE SCALE GENOMIC DNA]</scope>
    <source>
        <strain evidence="2">cv. UVA1</strain>
    </source>
</reference>